<proteinExistence type="predicted"/>
<organism evidence="3 4">
    <name type="scientific">Albula glossodonta</name>
    <name type="common">roundjaw bonefish</name>
    <dbReference type="NCBI Taxonomy" id="121402"/>
    <lineage>
        <taxon>Eukaryota</taxon>
        <taxon>Metazoa</taxon>
        <taxon>Chordata</taxon>
        <taxon>Craniata</taxon>
        <taxon>Vertebrata</taxon>
        <taxon>Euteleostomi</taxon>
        <taxon>Actinopterygii</taxon>
        <taxon>Neopterygii</taxon>
        <taxon>Teleostei</taxon>
        <taxon>Albuliformes</taxon>
        <taxon>Albulidae</taxon>
        <taxon>Albula</taxon>
    </lineage>
</organism>
<comment type="caution">
    <text evidence="3">The sequence shown here is derived from an EMBL/GenBank/DDBJ whole genome shotgun (WGS) entry which is preliminary data.</text>
</comment>
<feature type="domain" description="Selenocysteine-specific elongation factor C-terminal RIFT" evidence="2">
    <location>
        <begin position="10"/>
        <end position="65"/>
    </location>
</feature>
<evidence type="ECO:0000313" key="4">
    <source>
        <dbReference type="Proteomes" id="UP000824540"/>
    </source>
</evidence>
<protein>
    <recommendedName>
        <fullName evidence="2">Selenocysteine-specific elongation factor C-terminal RIFT domain-containing protein</fullName>
    </recommendedName>
</protein>
<feature type="compositionally biased region" description="Basic and acidic residues" evidence="1">
    <location>
        <begin position="290"/>
        <end position="301"/>
    </location>
</feature>
<dbReference type="OrthoDB" id="2067at2759"/>
<feature type="domain" description="Selenocysteine-specific elongation factor C-terminal RIFT" evidence="2">
    <location>
        <begin position="262"/>
        <end position="319"/>
    </location>
</feature>
<accession>A0A8T2N814</accession>
<reference evidence="3" key="1">
    <citation type="thesis" date="2021" institute="BYU ScholarsArchive" country="Provo, UT, USA">
        <title>Applications of and Algorithms for Genome Assembly and Genomic Analyses with an Emphasis on Marine Teleosts.</title>
        <authorList>
            <person name="Pickett B.D."/>
        </authorList>
    </citation>
    <scope>NUCLEOTIDE SEQUENCE</scope>
    <source>
        <strain evidence="3">HI-2016</strain>
    </source>
</reference>
<dbReference type="Pfam" id="PF21131">
    <property type="entry name" value="eEFSec_4th"/>
    <property type="match status" value="2"/>
</dbReference>
<dbReference type="EMBL" id="JAFBMS010000237">
    <property type="protein sequence ID" value="KAG9332637.1"/>
    <property type="molecule type" value="Genomic_DNA"/>
</dbReference>
<dbReference type="InterPro" id="IPR049394">
    <property type="entry name" value="eEFSec_C"/>
</dbReference>
<dbReference type="Proteomes" id="UP000824540">
    <property type="component" value="Unassembled WGS sequence"/>
</dbReference>
<name>A0A8T2N814_9TELE</name>
<keyword evidence="4" id="KW-1185">Reference proteome</keyword>
<evidence type="ECO:0000313" key="3">
    <source>
        <dbReference type="EMBL" id="KAG9332637.1"/>
    </source>
</evidence>
<dbReference type="AlphaFoldDB" id="A0A8T2N814"/>
<feature type="region of interest" description="Disordered" evidence="1">
    <location>
        <begin position="272"/>
        <end position="304"/>
    </location>
</feature>
<evidence type="ECO:0000259" key="2">
    <source>
        <dbReference type="Pfam" id="PF21131"/>
    </source>
</evidence>
<gene>
    <name evidence="3" type="ORF">JZ751_014735</name>
</gene>
<evidence type="ECO:0000256" key="1">
    <source>
        <dbReference type="SAM" id="MobiDB-lite"/>
    </source>
</evidence>
<sequence>MLHAPRVIPVTDDYTVIGRNLFKKETNLQLFVGLKVRLSTGEQGVIEGGFGQSGKFKIRVPVSVLFSVLISLPHSVVNVRMLWAVGLVSHGTFWACHRWGVGGGCDDRVCLPCTPLLLTHPSPWACLAPSLPCVYEKECKRGKNGENKREGGRMGRAFSGHCCAFEAPLPSMQAPAPTTPPPSNPRLIPHKALGPAAWHQTVIQAPRRPRYSRRLKKQQLGGGADCAVQVQTAPPRPPPHSLSYLVYCVALHFSMGPSSLSHVYKGLSAETKQQLTSNSKKKTKGGNKTESVKEEEPKTDSHPIGISLSFKRYIFDPHKKMVQS</sequence>